<feature type="region of interest" description="Disordered" evidence="1">
    <location>
        <begin position="1"/>
        <end position="72"/>
    </location>
</feature>
<proteinExistence type="predicted"/>
<evidence type="ECO:0000313" key="3">
    <source>
        <dbReference type="Proteomes" id="UP001189429"/>
    </source>
</evidence>
<comment type="caution">
    <text evidence="2">The sequence shown here is derived from an EMBL/GenBank/DDBJ whole genome shotgun (WGS) entry which is preliminary data.</text>
</comment>
<gene>
    <name evidence="2" type="ORF">PCOR1329_LOCUS60865</name>
</gene>
<evidence type="ECO:0000256" key="1">
    <source>
        <dbReference type="SAM" id="MobiDB-lite"/>
    </source>
</evidence>
<dbReference type="EMBL" id="CAUYUJ010017637">
    <property type="protein sequence ID" value="CAK0876549.1"/>
    <property type="molecule type" value="Genomic_DNA"/>
</dbReference>
<protein>
    <submittedName>
        <fullName evidence="2">Uncharacterized protein</fullName>
    </submittedName>
</protein>
<evidence type="ECO:0000313" key="2">
    <source>
        <dbReference type="EMBL" id="CAK0876549.1"/>
    </source>
</evidence>
<name>A0ABN9VU05_9DINO</name>
<accession>A0ABN9VU05</accession>
<sequence>MGKGGDSTKFVRAPWVKQEAPKRSTYQSAYDSSYKGKGKGKDKGKGKGKGKGKDKGKGKRKGPAPFDSEFWEVKKADENRKALAGTFTGTISKYRRRRDGA</sequence>
<keyword evidence="3" id="KW-1185">Reference proteome</keyword>
<dbReference type="Proteomes" id="UP001189429">
    <property type="component" value="Unassembled WGS sequence"/>
</dbReference>
<reference evidence="2" key="1">
    <citation type="submission" date="2023-10" db="EMBL/GenBank/DDBJ databases">
        <authorList>
            <person name="Chen Y."/>
            <person name="Shah S."/>
            <person name="Dougan E. K."/>
            <person name="Thang M."/>
            <person name="Chan C."/>
        </authorList>
    </citation>
    <scope>NUCLEOTIDE SEQUENCE [LARGE SCALE GENOMIC DNA]</scope>
</reference>
<feature type="compositionally biased region" description="Basic and acidic residues" evidence="1">
    <location>
        <begin position="39"/>
        <end position="55"/>
    </location>
</feature>
<organism evidence="2 3">
    <name type="scientific">Prorocentrum cordatum</name>
    <dbReference type="NCBI Taxonomy" id="2364126"/>
    <lineage>
        <taxon>Eukaryota</taxon>
        <taxon>Sar</taxon>
        <taxon>Alveolata</taxon>
        <taxon>Dinophyceae</taxon>
        <taxon>Prorocentrales</taxon>
        <taxon>Prorocentraceae</taxon>
        <taxon>Prorocentrum</taxon>
    </lineage>
</organism>